<dbReference type="EMBL" id="AP013066">
    <property type="protein sequence ID" value="BAN35745.1"/>
    <property type="molecule type" value="Genomic_DNA"/>
</dbReference>
<evidence type="ECO:0000256" key="3">
    <source>
        <dbReference type="ARBA" id="ARBA00004964"/>
    </source>
</evidence>
<comment type="catalytic activity">
    <reaction evidence="1 8">
        <text>[(1-&gt;4)-alpha-D-glucosyl](n) + ADP-alpha-D-glucose = [(1-&gt;4)-alpha-D-glucosyl](n+1) + ADP + H(+)</text>
        <dbReference type="Rhea" id="RHEA:18189"/>
        <dbReference type="Rhea" id="RHEA-COMP:9584"/>
        <dbReference type="Rhea" id="RHEA-COMP:9587"/>
        <dbReference type="ChEBI" id="CHEBI:15378"/>
        <dbReference type="ChEBI" id="CHEBI:15444"/>
        <dbReference type="ChEBI" id="CHEBI:57498"/>
        <dbReference type="ChEBI" id="CHEBI:456216"/>
        <dbReference type="EC" id="2.4.1.21"/>
    </reaction>
</comment>
<dbReference type="AlphaFoldDB" id="S6AAF0"/>
<name>S6AAF0_SULDS</name>
<evidence type="ECO:0000256" key="8">
    <source>
        <dbReference type="HAMAP-Rule" id="MF_00484"/>
    </source>
</evidence>
<comment type="pathway">
    <text evidence="3 8">Glycan biosynthesis; glycogen biosynthesis.</text>
</comment>
<dbReference type="Gene3D" id="3.40.50.2000">
    <property type="entry name" value="Glycogen Phosphorylase B"/>
    <property type="match status" value="2"/>
</dbReference>
<dbReference type="UniPathway" id="UPA00164"/>
<accession>S6AAF0</accession>
<evidence type="ECO:0000256" key="9">
    <source>
        <dbReference type="SAM" id="MobiDB-lite"/>
    </source>
</evidence>
<dbReference type="Pfam" id="PF08323">
    <property type="entry name" value="Glyco_transf_5"/>
    <property type="match status" value="1"/>
</dbReference>
<organism evidence="12 13">
    <name type="scientific">Sulfuricella denitrificans (strain DSM 22764 / NBRC 105220 / skB26)</name>
    <dbReference type="NCBI Taxonomy" id="1163617"/>
    <lineage>
        <taxon>Bacteria</taxon>
        <taxon>Pseudomonadati</taxon>
        <taxon>Pseudomonadota</taxon>
        <taxon>Betaproteobacteria</taxon>
        <taxon>Nitrosomonadales</taxon>
        <taxon>Sulfuricellaceae</taxon>
        <taxon>Sulfuricella</taxon>
    </lineage>
</organism>
<dbReference type="HAMAP" id="MF_00484">
    <property type="entry name" value="Glycogen_synth"/>
    <property type="match status" value="1"/>
</dbReference>
<proteinExistence type="inferred from homology"/>
<dbReference type="RefSeq" id="WP_009204939.1">
    <property type="nucleotide sequence ID" value="NC_022357.1"/>
</dbReference>
<reference evidence="12 13" key="1">
    <citation type="journal article" date="2012" name="Appl. Environ. Microbiol.">
        <title>Draft genome sequence of a psychrotolerant sulfur-oxidizing bacterium, Sulfuricella denitrificans skB26, and proteomic insights into cold adaptation.</title>
        <authorList>
            <person name="Watanabe T."/>
            <person name="Kojima H."/>
            <person name="Fukui M."/>
        </authorList>
    </citation>
    <scope>NUCLEOTIDE SEQUENCE [LARGE SCALE GENOMIC DNA]</scope>
    <source>
        <strain evidence="13">skB26</strain>
    </source>
</reference>
<evidence type="ECO:0000259" key="10">
    <source>
        <dbReference type="Pfam" id="PF00534"/>
    </source>
</evidence>
<dbReference type="InterPro" id="IPR001296">
    <property type="entry name" value="Glyco_trans_1"/>
</dbReference>
<dbReference type="Proteomes" id="UP000015559">
    <property type="component" value="Chromosome"/>
</dbReference>
<dbReference type="KEGG" id="sdr:SCD_n01934"/>
<dbReference type="PANTHER" id="PTHR45825">
    <property type="entry name" value="GRANULE-BOUND STARCH SYNTHASE 1, CHLOROPLASTIC/AMYLOPLASTIC"/>
    <property type="match status" value="1"/>
</dbReference>
<dbReference type="GO" id="GO:0005829">
    <property type="term" value="C:cytosol"/>
    <property type="evidence" value="ECO:0007669"/>
    <property type="project" value="TreeGrafter"/>
</dbReference>
<evidence type="ECO:0000256" key="2">
    <source>
        <dbReference type="ARBA" id="ARBA00002764"/>
    </source>
</evidence>
<dbReference type="eggNOG" id="COG0297">
    <property type="taxonomic scope" value="Bacteria"/>
</dbReference>
<dbReference type="GO" id="GO:0004373">
    <property type="term" value="F:alpha-1,4-glucan glucosyltransferase (UDP-glucose donor) activity"/>
    <property type="evidence" value="ECO:0007669"/>
    <property type="project" value="InterPro"/>
</dbReference>
<dbReference type="GO" id="GO:0005978">
    <property type="term" value="P:glycogen biosynthetic process"/>
    <property type="evidence" value="ECO:0007669"/>
    <property type="project" value="UniProtKB-UniRule"/>
</dbReference>
<evidence type="ECO:0000256" key="6">
    <source>
        <dbReference type="ARBA" id="ARBA00022679"/>
    </source>
</evidence>
<dbReference type="CDD" id="cd03791">
    <property type="entry name" value="GT5_Glycogen_synthase_DULL1-like"/>
    <property type="match status" value="1"/>
</dbReference>
<dbReference type="InterPro" id="IPR011835">
    <property type="entry name" value="GS/SS"/>
</dbReference>
<feature type="region of interest" description="Disordered" evidence="9">
    <location>
        <begin position="511"/>
        <end position="547"/>
    </location>
</feature>
<keyword evidence="13" id="KW-1185">Reference proteome</keyword>
<dbReference type="OrthoDB" id="9808590at2"/>
<evidence type="ECO:0000256" key="1">
    <source>
        <dbReference type="ARBA" id="ARBA00001478"/>
    </source>
</evidence>
<comment type="similarity">
    <text evidence="4 8">Belongs to the glycosyltransferase 1 family. Bacterial/plant glycogen synthase subfamily.</text>
</comment>
<sequence length="547" mass="59179">MPAPSAKKSKKSLKVLFVTSEIHPLIKTGGLADVSGALPAALRELSTEVRVLVPGYPKVLAGAKNKRLLHTFHDLPEADEVHLLSASLPGNGVPLLIIDCPVLYQRDGGPYQNPAGVDWPDNAQRFALLSRIGAILGSDATPLSFRPNIVHCNDWQSALVPAFLRFMHGKKAATVMTIHNLAFQGIFPPHVVTEVGLPPACFSIEGVEYYGNFSFLKAGLYYADHISTVSPTYAQEIQQEALGFGMQGLLTRRSNKLTGIVNGIDTSDWNPAADPHLVQGYDAGNMAGKTANKLALQEKMGLKRDPDIPLLGMISRITQQKGGDLLLEIAPQLLRENVQIVLLGTGETVLENGFRNLDHAHPDRVGVTIGFDEGLSHLVEAGADLFLMPSRFEPCGLNQMYSQRYGTPPIVHATGGLADTVEDGVTGFVFEPMTAEAFLASIRRALTTYHDKQAWHAIQHNAMTRDFSWKKSAEDYLALYKAVLSPESTNYRAAITTHSGLSTRHSALCFKAKPSAPSPTDESGAPARGKRGFCNPDDHTGPGPDRG</sequence>
<dbReference type="GO" id="GO:0009011">
    <property type="term" value="F:alpha-1,4-glucan glucosyltransferase (ADP-glucose donor) activity"/>
    <property type="evidence" value="ECO:0007669"/>
    <property type="project" value="UniProtKB-UniRule"/>
</dbReference>
<evidence type="ECO:0000256" key="5">
    <source>
        <dbReference type="ARBA" id="ARBA00022676"/>
    </source>
</evidence>
<evidence type="ECO:0000256" key="7">
    <source>
        <dbReference type="ARBA" id="ARBA00023056"/>
    </source>
</evidence>
<gene>
    <name evidence="8" type="primary">glgA</name>
    <name evidence="12" type="ORF">SCD_n01934</name>
</gene>
<dbReference type="EC" id="2.4.1.21" evidence="8"/>
<keyword evidence="6 8" id="KW-0808">Transferase</keyword>
<keyword evidence="7 8" id="KW-0320">Glycogen biosynthesis</keyword>
<dbReference type="Pfam" id="PF00534">
    <property type="entry name" value="Glycos_transf_1"/>
    <property type="match status" value="1"/>
</dbReference>
<dbReference type="NCBIfam" id="NF001899">
    <property type="entry name" value="PRK00654.1-2"/>
    <property type="match status" value="1"/>
</dbReference>
<evidence type="ECO:0000259" key="11">
    <source>
        <dbReference type="Pfam" id="PF08323"/>
    </source>
</evidence>
<protein>
    <recommendedName>
        <fullName evidence="8">Glycogen synthase</fullName>
        <ecNumber evidence="8">2.4.1.21</ecNumber>
    </recommendedName>
    <alternativeName>
        <fullName evidence="8">Starch [bacterial glycogen] synthase</fullName>
    </alternativeName>
</protein>
<dbReference type="PANTHER" id="PTHR45825:SF11">
    <property type="entry name" value="ALPHA AMYLASE DOMAIN-CONTAINING PROTEIN"/>
    <property type="match status" value="1"/>
</dbReference>
<feature type="binding site" evidence="8">
    <location>
        <position position="27"/>
    </location>
    <ligand>
        <name>ADP-alpha-D-glucose</name>
        <dbReference type="ChEBI" id="CHEBI:57498"/>
    </ligand>
</feature>
<dbReference type="NCBIfam" id="TIGR02095">
    <property type="entry name" value="glgA"/>
    <property type="match status" value="1"/>
</dbReference>
<dbReference type="STRING" id="1163617.SCD_n01934"/>
<feature type="compositionally biased region" description="Basic and acidic residues" evidence="9">
    <location>
        <begin position="536"/>
        <end position="547"/>
    </location>
</feature>
<evidence type="ECO:0000313" key="13">
    <source>
        <dbReference type="Proteomes" id="UP000015559"/>
    </source>
</evidence>
<comment type="function">
    <text evidence="2 8">Synthesizes alpha-1,4-glucan chains using ADP-glucose.</text>
</comment>
<dbReference type="InterPro" id="IPR013534">
    <property type="entry name" value="Starch_synth_cat_dom"/>
</dbReference>
<evidence type="ECO:0000313" key="12">
    <source>
        <dbReference type="EMBL" id="BAN35745.1"/>
    </source>
</evidence>
<evidence type="ECO:0000256" key="4">
    <source>
        <dbReference type="ARBA" id="ARBA00010281"/>
    </source>
</evidence>
<keyword evidence="5 8" id="KW-0328">Glycosyltransferase</keyword>
<feature type="domain" description="Glycosyl transferase family 1" evidence="10">
    <location>
        <begin position="305"/>
        <end position="450"/>
    </location>
</feature>
<dbReference type="HOGENOM" id="CLU_009583_18_2_4"/>
<dbReference type="SUPFAM" id="SSF53756">
    <property type="entry name" value="UDP-Glycosyltransferase/glycogen phosphorylase"/>
    <property type="match status" value="1"/>
</dbReference>
<feature type="domain" description="Starch synthase catalytic" evidence="11">
    <location>
        <begin position="14"/>
        <end position="251"/>
    </location>
</feature>